<proteinExistence type="predicted"/>
<reference evidence="1 2" key="1">
    <citation type="journal article" date="2019" name="Commun. Biol.">
        <title>The bagworm genome reveals a unique fibroin gene that provides high tensile strength.</title>
        <authorList>
            <person name="Kono N."/>
            <person name="Nakamura H."/>
            <person name="Ohtoshi R."/>
            <person name="Tomita M."/>
            <person name="Numata K."/>
            <person name="Arakawa K."/>
        </authorList>
    </citation>
    <scope>NUCLEOTIDE SEQUENCE [LARGE SCALE GENOMIC DNA]</scope>
</reference>
<organism evidence="1 2">
    <name type="scientific">Eumeta variegata</name>
    <name type="common">Bagworm moth</name>
    <name type="synonym">Eumeta japonica</name>
    <dbReference type="NCBI Taxonomy" id="151549"/>
    <lineage>
        <taxon>Eukaryota</taxon>
        <taxon>Metazoa</taxon>
        <taxon>Ecdysozoa</taxon>
        <taxon>Arthropoda</taxon>
        <taxon>Hexapoda</taxon>
        <taxon>Insecta</taxon>
        <taxon>Pterygota</taxon>
        <taxon>Neoptera</taxon>
        <taxon>Endopterygota</taxon>
        <taxon>Lepidoptera</taxon>
        <taxon>Glossata</taxon>
        <taxon>Ditrysia</taxon>
        <taxon>Tineoidea</taxon>
        <taxon>Psychidae</taxon>
        <taxon>Oiketicinae</taxon>
        <taxon>Eumeta</taxon>
    </lineage>
</organism>
<protein>
    <submittedName>
        <fullName evidence="1">Uncharacterized protein</fullName>
    </submittedName>
</protein>
<gene>
    <name evidence="1" type="ORF">EVAR_17254_1</name>
</gene>
<keyword evidence="2" id="KW-1185">Reference proteome</keyword>
<name>A0A4C1TT01_EUMVA</name>
<sequence length="119" mass="13436">MDARGLTAAARLTLRGTPHTHISTEPDTTDAARRNTDTQYHTKLNGWPRGMDRRRPIAMEEQPELNKEATRNADQLSRGKVSFRELHVAYGRKILADRAAWRAKLTTQPTSSDSVLIEL</sequence>
<accession>A0A4C1TT01</accession>
<evidence type="ECO:0000313" key="2">
    <source>
        <dbReference type="Proteomes" id="UP000299102"/>
    </source>
</evidence>
<dbReference type="Proteomes" id="UP000299102">
    <property type="component" value="Unassembled WGS sequence"/>
</dbReference>
<dbReference type="EMBL" id="BGZK01000085">
    <property type="protein sequence ID" value="GBP17127.1"/>
    <property type="molecule type" value="Genomic_DNA"/>
</dbReference>
<dbReference type="OrthoDB" id="7471526at2759"/>
<comment type="caution">
    <text evidence="1">The sequence shown here is derived from an EMBL/GenBank/DDBJ whole genome shotgun (WGS) entry which is preliminary data.</text>
</comment>
<dbReference type="AlphaFoldDB" id="A0A4C1TT01"/>
<evidence type="ECO:0000313" key="1">
    <source>
        <dbReference type="EMBL" id="GBP17127.1"/>
    </source>
</evidence>